<evidence type="ECO:0000256" key="5">
    <source>
        <dbReference type="SAM" id="SignalP"/>
    </source>
</evidence>
<evidence type="ECO:0000259" key="6">
    <source>
        <dbReference type="PROSITE" id="PS51007"/>
    </source>
</evidence>
<evidence type="ECO:0000256" key="3">
    <source>
        <dbReference type="ARBA" id="ARBA00023004"/>
    </source>
</evidence>
<keyword evidence="2 4" id="KW-0479">Metal-binding</keyword>
<keyword evidence="1 4" id="KW-0349">Heme</keyword>
<keyword evidence="5" id="KW-0732">Signal</keyword>
<dbReference type="PROSITE" id="PS51007">
    <property type="entry name" value="CYTC"/>
    <property type="match status" value="1"/>
</dbReference>
<evidence type="ECO:0000256" key="1">
    <source>
        <dbReference type="ARBA" id="ARBA00022617"/>
    </source>
</evidence>
<keyword evidence="3 4" id="KW-0408">Iron</keyword>
<dbReference type="InterPro" id="IPR009056">
    <property type="entry name" value="Cyt_c-like_dom"/>
</dbReference>
<keyword evidence="8" id="KW-1185">Reference proteome</keyword>
<sequence>MTMKHFTMFLGAVAMLFVFASMSTAGESGEAIFKKLACGSCHKMEKSSPINPSVAEIAKAYSGKKEQMVEYLNGNSAPIVKPEKESIMKGILRKTQALSDEDREALAGYLLAE</sequence>
<accession>A0ABX6NFC9</accession>
<dbReference type="SUPFAM" id="SSF46626">
    <property type="entry name" value="Cytochrome c"/>
    <property type="match status" value="1"/>
</dbReference>
<protein>
    <submittedName>
        <fullName evidence="7">C-type cytochrome</fullName>
    </submittedName>
</protein>
<dbReference type="EMBL" id="CP039543">
    <property type="protein sequence ID" value="QJT09330.1"/>
    <property type="molecule type" value="Genomic_DNA"/>
</dbReference>
<evidence type="ECO:0000313" key="8">
    <source>
        <dbReference type="Proteomes" id="UP000503251"/>
    </source>
</evidence>
<proteinExistence type="predicted"/>
<feature type="domain" description="Cytochrome c" evidence="6">
    <location>
        <begin position="24"/>
        <end position="113"/>
    </location>
</feature>
<feature type="chain" id="PRO_5045540749" evidence="5">
    <location>
        <begin position="26"/>
        <end position="113"/>
    </location>
</feature>
<name>A0ABX6NFC9_9BACT</name>
<organism evidence="7 8">
    <name type="scientific">Oceanidesulfovibrio marinus</name>
    <dbReference type="NCBI Taxonomy" id="370038"/>
    <lineage>
        <taxon>Bacteria</taxon>
        <taxon>Pseudomonadati</taxon>
        <taxon>Thermodesulfobacteriota</taxon>
        <taxon>Desulfovibrionia</taxon>
        <taxon>Desulfovibrionales</taxon>
        <taxon>Desulfovibrionaceae</taxon>
        <taxon>Oceanidesulfovibrio</taxon>
    </lineage>
</organism>
<evidence type="ECO:0000256" key="2">
    <source>
        <dbReference type="ARBA" id="ARBA00022723"/>
    </source>
</evidence>
<evidence type="ECO:0000256" key="4">
    <source>
        <dbReference type="PROSITE-ProRule" id="PRU00433"/>
    </source>
</evidence>
<dbReference type="Gene3D" id="1.10.760.10">
    <property type="entry name" value="Cytochrome c-like domain"/>
    <property type="match status" value="1"/>
</dbReference>
<dbReference type="InterPro" id="IPR036909">
    <property type="entry name" value="Cyt_c-like_dom_sf"/>
</dbReference>
<feature type="signal peptide" evidence="5">
    <location>
        <begin position="1"/>
        <end position="25"/>
    </location>
</feature>
<dbReference type="Pfam" id="PF00034">
    <property type="entry name" value="Cytochrom_C"/>
    <property type="match status" value="1"/>
</dbReference>
<gene>
    <name evidence="7" type="ORF">E8L03_10435</name>
</gene>
<reference evidence="7 8" key="1">
    <citation type="submission" date="2019-04" db="EMBL/GenBank/DDBJ databases">
        <title>Isolation and culture of sulfate reducing bacteria from the cold seep of the South China Sea.</title>
        <authorList>
            <person name="Sun C."/>
            <person name="Liu R."/>
        </authorList>
    </citation>
    <scope>NUCLEOTIDE SEQUENCE [LARGE SCALE GENOMIC DNA]</scope>
    <source>
        <strain evidence="7 8">CS1</strain>
    </source>
</reference>
<evidence type="ECO:0000313" key="7">
    <source>
        <dbReference type="EMBL" id="QJT09330.1"/>
    </source>
</evidence>
<dbReference type="Proteomes" id="UP000503251">
    <property type="component" value="Chromosome"/>
</dbReference>